<evidence type="ECO:0000313" key="2">
    <source>
        <dbReference type="EMBL" id="MFD0883720.1"/>
    </source>
</evidence>
<accession>A0ABW3DIL4</accession>
<name>A0ABW3DIL4_9ACTN</name>
<reference evidence="3" key="1">
    <citation type="journal article" date="2019" name="Int. J. Syst. Evol. Microbiol.">
        <title>The Global Catalogue of Microorganisms (GCM) 10K type strain sequencing project: providing services to taxonomists for standard genome sequencing and annotation.</title>
        <authorList>
            <consortium name="The Broad Institute Genomics Platform"/>
            <consortium name="The Broad Institute Genome Sequencing Center for Infectious Disease"/>
            <person name="Wu L."/>
            <person name="Ma J."/>
        </authorList>
    </citation>
    <scope>NUCLEOTIDE SEQUENCE [LARGE SCALE GENOMIC DNA]</scope>
    <source>
        <strain evidence="3">CCUG 62974</strain>
    </source>
</reference>
<comment type="caution">
    <text evidence="2">The sequence shown here is derived from an EMBL/GenBank/DDBJ whole genome shotgun (WGS) entry which is preliminary data.</text>
</comment>
<proteinExistence type="predicted"/>
<evidence type="ECO:0000313" key="3">
    <source>
        <dbReference type="Proteomes" id="UP001597024"/>
    </source>
</evidence>
<sequence length="100" mass="10869">MTIRALGDLVVYLGAVAAALAAIGVVVRWAVVRPLKKWVAEQVGMVRESTAAVQETADKVHAEVSPNHGQSLKDTVNRTESKIDMLTQRFDDHLRNHPGG</sequence>
<keyword evidence="1" id="KW-0812">Transmembrane</keyword>
<organism evidence="2 3">
    <name type="scientific">Streptosporangium algeriense</name>
    <dbReference type="NCBI Taxonomy" id="1682748"/>
    <lineage>
        <taxon>Bacteria</taxon>
        <taxon>Bacillati</taxon>
        <taxon>Actinomycetota</taxon>
        <taxon>Actinomycetes</taxon>
        <taxon>Streptosporangiales</taxon>
        <taxon>Streptosporangiaceae</taxon>
        <taxon>Streptosporangium</taxon>
    </lineage>
</organism>
<evidence type="ECO:0000256" key="1">
    <source>
        <dbReference type="SAM" id="Phobius"/>
    </source>
</evidence>
<keyword evidence="1" id="KW-0472">Membrane</keyword>
<keyword evidence="1" id="KW-1133">Transmembrane helix</keyword>
<gene>
    <name evidence="2" type="ORF">ACFQ08_04010</name>
</gene>
<evidence type="ECO:0008006" key="4">
    <source>
        <dbReference type="Google" id="ProtNLM"/>
    </source>
</evidence>
<keyword evidence="3" id="KW-1185">Reference proteome</keyword>
<dbReference type="Proteomes" id="UP001597024">
    <property type="component" value="Unassembled WGS sequence"/>
</dbReference>
<feature type="transmembrane region" description="Helical" evidence="1">
    <location>
        <begin position="12"/>
        <end position="31"/>
    </location>
</feature>
<protein>
    <recommendedName>
        <fullName evidence="4">DUF2746 domain-containing protein</fullName>
    </recommendedName>
</protein>
<dbReference type="EMBL" id="JBHTHX010000066">
    <property type="protein sequence ID" value="MFD0883720.1"/>
    <property type="molecule type" value="Genomic_DNA"/>
</dbReference>